<evidence type="ECO:0000313" key="2">
    <source>
        <dbReference type="Proteomes" id="UP000499080"/>
    </source>
</evidence>
<dbReference type="AlphaFoldDB" id="A0A4Y2V3Q8"/>
<dbReference type="OrthoDB" id="1728974at2759"/>
<organism evidence="1 2">
    <name type="scientific">Araneus ventricosus</name>
    <name type="common">Orbweaver spider</name>
    <name type="synonym">Epeira ventricosa</name>
    <dbReference type="NCBI Taxonomy" id="182803"/>
    <lineage>
        <taxon>Eukaryota</taxon>
        <taxon>Metazoa</taxon>
        <taxon>Ecdysozoa</taxon>
        <taxon>Arthropoda</taxon>
        <taxon>Chelicerata</taxon>
        <taxon>Arachnida</taxon>
        <taxon>Araneae</taxon>
        <taxon>Araneomorphae</taxon>
        <taxon>Entelegynae</taxon>
        <taxon>Araneoidea</taxon>
        <taxon>Araneidae</taxon>
        <taxon>Araneus</taxon>
    </lineage>
</organism>
<protein>
    <submittedName>
        <fullName evidence="1">Uncharacterized protein</fullName>
    </submittedName>
</protein>
<reference evidence="1 2" key="1">
    <citation type="journal article" date="2019" name="Sci. Rep.">
        <title>Orb-weaving spider Araneus ventricosus genome elucidates the spidroin gene catalogue.</title>
        <authorList>
            <person name="Kono N."/>
            <person name="Nakamura H."/>
            <person name="Ohtoshi R."/>
            <person name="Moran D.A.P."/>
            <person name="Shinohara A."/>
            <person name="Yoshida Y."/>
            <person name="Fujiwara M."/>
            <person name="Mori M."/>
            <person name="Tomita M."/>
            <person name="Arakawa K."/>
        </authorList>
    </citation>
    <scope>NUCLEOTIDE SEQUENCE [LARGE SCALE GENOMIC DNA]</scope>
</reference>
<keyword evidence="2" id="KW-1185">Reference proteome</keyword>
<proteinExistence type="predicted"/>
<evidence type="ECO:0000313" key="1">
    <source>
        <dbReference type="EMBL" id="GBO19181.1"/>
    </source>
</evidence>
<name>A0A4Y2V3Q8_ARAVE</name>
<sequence>MGEHPNGMLLICQVSSRTEFPKSCPLLVNLKKLRVDEYIHMKDAITNDSDPGNHEKLVILPSKFTGYPRNMHEYAQDAFTYLPSSWRKAITIHHIQIAKRWHKM</sequence>
<gene>
    <name evidence="1" type="ORF">AVEN_38865_1</name>
</gene>
<comment type="caution">
    <text evidence="1">The sequence shown here is derived from an EMBL/GenBank/DDBJ whole genome shotgun (WGS) entry which is preliminary data.</text>
</comment>
<dbReference type="EMBL" id="BGPR01042674">
    <property type="protein sequence ID" value="GBO19181.1"/>
    <property type="molecule type" value="Genomic_DNA"/>
</dbReference>
<accession>A0A4Y2V3Q8</accession>
<dbReference type="Proteomes" id="UP000499080">
    <property type="component" value="Unassembled WGS sequence"/>
</dbReference>